<organism evidence="2 3">
    <name type="scientific">Methylorubrum zatmanii</name>
    <dbReference type="NCBI Taxonomy" id="29429"/>
    <lineage>
        <taxon>Bacteria</taxon>
        <taxon>Pseudomonadati</taxon>
        <taxon>Pseudomonadota</taxon>
        <taxon>Alphaproteobacteria</taxon>
        <taxon>Hyphomicrobiales</taxon>
        <taxon>Methylobacteriaceae</taxon>
        <taxon>Methylorubrum</taxon>
    </lineage>
</organism>
<feature type="region of interest" description="Disordered" evidence="1">
    <location>
        <begin position="102"/>
        <end position="121"/>
    </location>
</feature>
<evidence type="ECO:0000313" key="2">
    <source>
        <dbReference type="EMBL" id="MFC6390203.1"/>
    </source>
</evidence>
<evidence type="ECO:0000256" key="1">
    <source>
        <dbReference type="SAM" id="MobiDB-lite"/>
    </source>
</evidence>
<keyword evidence="3" id="KW-1185">Reference proteome</keyword>
<dbReference type="EMBL" id="JBHSTT010000041">
    <property type="protein sequence ID" value="MFC6390203.1"/>
    <property type="molecule type" value="Genomic_DNA"/>
</dbReference>
<protein>
    <submittedName>
        <fullName evidence="2">Uncharacterized protein</fullName>
    </submittedName>
</protein>
<gene>
    <name evidence="2" type="ORF">ACFQDP_12785</name>
</gene>
<dbReference type="Proteomes" id="UP001596237">
    <property type="component" value="Unassembled WGS sequence"/>
</dbReference>
<name>A0ABW1WPB3_9HYPH</name>
<sequence length="121" mass="13535">MIQDAEAAMRTAFSYLVHLTDKEIVHFVRSTRDEADSTDDASPPPFVVPKDAQMRALTATDPTQEPLHLVSQRGQPYGSVQRCCEVCSRMCWRGMDGSAKRWTDDPATFEAAPDRCDRTQG</sequence>
<feature type="compositionally biased region" description="Basic and acidic residues" evidence="1">
    <location>
        <begin position="112"/>
        <end position="121"/>
    </location>
</feature>
<accession>A0ABW1WPB3</accession>
<evidence type="ECO:0000313" key="3">
    <source>
        <dbReference type="Proteomes" id="UP001596237"/>
    </source>
</evidence>
<comment type="caution">
    <text evidence="2">The sequence shown here is derived from an EMBL/GenBank/DDBJ whole genome shotgun (WGS) entry which is preliminary data.</text>
</comment>
<reference evidence="3" key="1">
    <citation type="journal article" date="2019" name="Int. J. Syst. Evol. Microbiol.">
        <title>The Global Catalogue of Microorganisms (GCM) 10K type strain sequencing project: providing services to taxonomists for standard genome sequencing and annotation.</title>
        <authorList>
            <consortium name="The Broad Institute Genomics Platform"/>
            <consortium name="The Broad Institute Genome Sequencing Center for Infectious Disease"/>
            <person name="Wu L."/>
            <person name="Ma J."/>
        </authorList>
    </citation>
    <scope>NUCLEOTIDE SEQUENCE [LARGE SCALE GENOMIC DNA]</scope>
    <source>
        <strain evidence="3">CCUG 36916</strain>
    </source>
</reference>
<proteinExistence type="predicted"/>